<evidence type="ECO:0000256" key="2">
    <source>
        <dbReference type="SAM" id="SignalP"/>
    </source>
</evidence>
<protein>
    <recommendedName>
        <fullName evidence="3">Aminoglycoside phosphotransferase domain-containing protein</fullName>
    </recommendedName>
</protein>
<dbReference type="OrthoDB" id="10254945at2759"/>
<feature type="non-terminal residue" evidence="4">
    <location>
        <position position="575"/>
    </location>
</feature>
<keyword evidence="2" id="KW-0732">Signal</keyword>
<reference evidence="4 5" key="1">
    <citation type="journal article" date="2012" name="Genome Biol.">
        <title>Genome and low-iron response of an oceanic diatom adapted to chronic iron limitation.</title>
        <authorList>
            <person name="Lommer M."/>
            <person name="Specht M."/>
            <person name="Roy A.S."/>
            <person name="Kraemer L."/>
            <person name="Andreson R."/>
            <person name="Gutowska M.A."/>
            <person name="Wolf J."/>
            <person name="Bergner S.V."/>
            <person name="Schilhabel M.B."/>
            <person name="Klostermeier U.C."/>
            <person name="Beiko R.G."/>
            <person name="Rosenstiel P."/>
            <person name="Hippler M."/>
            <person name="Laroche J."/>
        </authorList>
    </citation>
    <scope>NUCLEOTIDE SEQUENCE [LARGE SCALE GENOMIC DNA]</scope>
    <source>
        <strain evidence="4 5">CCMP1005</strain>
    </source>
</reference>
<feature type="domain" description="Aminoglycoside phosphotransferase" evidence="3">
    <location>
        <begin position="338"/>
        <end position="421"/>
    </location>
</feature>
<dbReference type="AlphaFoldDB" id="K0RAS7"/>
<comment type="caution">
    <text evidence="4">The sequence shown here is derived from an EMBL/GenBank/DDBJ whole genome shotgun (WGS) entry which is preliminary data.</text>
</comment>
<feature type="signal peptide" evidence="2">
    <location>
        <begin position="1"/>
        <end position="20"/>
    </location>
</feature>
<dbReference type="Pfam" id="PF01636">
    <property type="entry name" value="APH"/>
    <property type="match status" value="1"/>
</dbReference>
<name>K0RAS7_THAOC</name>
<evidence type="ECO:0000259" key="3">
    <source>
        <dbReference type="Pfam" id="PF01636"/>
    </source>
</evidence>
<dbReference type="Gene3D" id="3.90.1200.10">
    <property type="match status" value="1"/>
</dbReference>
<keyword evidence="5" id="KW-1185">Reference proteome</keyword>
<dbReference type="EMBL" id="AGNL01044031">
    <property type="protein sequence ID" value="EJK50315.1"/>
    <property type="molecule type" value="Genomic_DNA"/>
</dbReference>
<feature type="region of interest" description="Disordered" evidence="1">
    <location>
        <begin position="194"/>
        <end position="217"/>
    </location>
</feature>
<evidence type="ECO:0000313" key="4">
    <source>
        <dbReference type="EMBL" id="EJK50315.1"/>
    </source>
</evidence>
<dbReference type="eggNOG" id="ENOG502S10F">
    <property type="taxonomic scope" value="Eukaryota"/>
</dbReference>
<dbReference type="InterPro" id="IPR011009">
    <property type="entry name" value="Kinase-like_dom_sf"/>
</dbReference>
<organism evidence="4 5">
    <name type="scientific">Thalassiosira oceanica</name>
    <name type="common">Marine diatom</name>
    <dbReference type="NCBI Taxonomy" id="159749"/>
    <lineage>
        <taxon>Eukaryota</taxon>
        <taxon>Sar</taxon>
        <taxon>Stramenopiles</taxon>
        <taxon>Ochrophyta</taxon>
        <taxon>Bacillariophyta</taxon>
        <taxon>Coscinodiscophyceae</taxon>
        <taxon>Thalassiosirophycidae</taxon>
        <taxon>Thalassiosirales</taxon>
        <taxon>Thalassiosiraceae</taxon>
        <taxon>Thalassiosira</taxon>
    </lineage>
</organism>
<evidence type="ECO:0000313" key="5">
    <source>
        <dbReference type="Proteomes" id="UP000266841"/>
    </source>
</evidence>
<proteinExistence type="predicted"/>
<dbReference type="SUPFAM" id="SSF56112">
    <property type="entry name" value="Protein kinase-like (PK-like)"/>
    <property type="match status" value="1"/>
</dbReference>
<sequence length="575" mass="63894">MHRPRGALLALLLLTSRSTSLQPRPPVHPAKATTSTMAATSTHECPSVADPHVLDIILASAVPGFLSYTVPSERVVQANAEGMRVLARFSSTAPEKLEGGGRGGGSTRVTLPADYDEDGIGTAELFVKRVSAPSYSHKSWTDLRRTLVYLRTEARFYHEIVPLLVSSSEVKGESRLAEHLPEVYGTSCDLSGLIPEDHPTTDAKHPCPYDEGDDRARDDALRGRGGHIVLQSLGSGRYFQDSPVSLEGSRQCLVAAARLHASAWGDREVLARVADRLSDAGGSYQLRFRNPKELENMVSSWEHFLTQFGSGGGRATEVLGRESVRELGRRVYEMAKYVSDKLSPAVDDEYATIVHGDYKSMNVFLPTNSDEPAIMIDFSCAGVGYGMSDLGMHIVHANLPSELDDGGEESLIESYLTALESMMSARTGREWVYPRKVAMRHYRLACVDYLRFIMGRFWRSATPESFEKKNQVHCRPLFLQSVIQPENVVVDVILTRARAHKMEELAEVQRVVPPDLYGARDEDHDGIAARRRLDVRRLHLVLHSPDLFELLDYVCRALELVPLKRHHGLIILFPS</sequence>
<evidence type="ECO:0000256" key="1">
    <source>
        <dbReference type="SAM" id="MobiDB-lite"/>
    </source>
</evidence>
<dbReference type="InterPro" id="IPR002575">
    <property type="entry name" value="Aminoglycoside_PTrfase"/>
</dbReference>
<dbReference type="Proteomes" id="UP000266841">
    <property type="component" value="Unassembled WGS sequence"/>
</dbReference>
<feature type="compositionally biased region" description="Basic and acidic residues" evidence="1">
    <location>
        <begin position="195"/>
        <end position="217"/>
    </location>
</feature>
<accession>K0RAS7</accession>
<gene>
    <name evidence="4" type="ORF">THAOC_30738</name>
</gene>
<feature type="chain" id="PRO_5003839044" description="Aminoglycoside phosphotransferase domain-containing protein" evidence="2">
    <location>
        <begin position="21"/>
        <end position="575"/>
    </location>
</feature>